<accession>A0A6F9D6U0</accession>
<evidence type="ECO:0000259" key="1">
    <source>
        <dbReference type="Pfam" id="PF08840"/>
    </source>
</evidence>
<dbReference type="GO" id="GO:0006631">
    <property type="term" value="P:fatty acid metabolic process"/>
    <property type="evidence" value="ECO:0007669"/>
    <property type="project" value="TreeGrafter"/>
</dbReference>
<dbReference type="AlphaFoldDB" id="A0A6F9D6U0"/>
<dbReference type="InterPro" id="IPR014940">
    <property type="entry name" value="BAAT_C"/>
</dbReference>
<dbReference type="Pfam" id="PF08840">
    <property type="entry name" value="BAAT_C"/>
    <property type="match status" value="1"/>
</dbReference>
<dbReference type="PANTHER" id="PTHR10824:SF4">
    <property type="entry name" value="ACYL-COENZYME A THIOESTERASE 1-LIKE"/>
    <property type="match status" value="1"/>
</dbReference>
<dbReference type="InterPro" id="IPR029058">
    <property type="entry name" value="AB_hydrolase_fold"/>
</dbReference>
<dbReference type="PANTHER" id="PTHR10824">
    <property type="entry name" value="ACYL-COENZYME A THIOESTERASE-RELATED"/>
    <property type="match status" value="1"/>
</dbReference>
<feature type="domain" description="BAAT/Acyl-CoA thioester hydrolase C-terminal" evidence="1">
    <location>
        <begin position="1"/>
        <end position="174"/>
    </location>
</feature>
<sequence length="175" mass="19854">MASCLDDIRCMVWVNCTINAVCGSIAYKDMYWPEQQMKTNVKIPDGPIPLIDFFDVPEEGELVNMVDGVFPFYNRPDVSYMFIAGSDDQCAAAKRSAREAEILLNRAEHPDFEIAYYEEAGHMLEPPYSPHCSVLFQPGPTFDIALKCGGELIAHCKAQEHCWHKQLSFLKTRLQ</sequence>
<keyword evidence="2" id="KW-0808">Transferase</keyword>
<dbReference type="EMBL" id="LR783255">
    <property type="protein sequence ID" value="CAB3225054.1"/>
    <property type="molecule type" value="mRNA"/>
</dbReference>
<dbReference type="GO" id="GO:0016746">
    <property type="term" value="F:acyltransferase activity"/>
    <property type="evidence" value="ECO:0007669"/>
    <property type="project" value="UniProtKB-KW"/>
</dbReference>
<dbReference type="GO" id="GO:0047617">
    <property type="term" value="F:fatty acyl-CoA hydrolase activity"/>
    <property type="evidence" value="ECO:0007669"/>
    <property type="project" value="TreeGrafter"/>
</dbReference>
<dbReference type="Gene3D" id="3.40.50.1820">
    <property type="entry name" value="alpha/beta hydrolase"/>
    <property type="match status" value="1"/>
</dbReference>
<evidence type="ECO:0000313" key="2">
    <source>
        <dbReference type="EMBL" id="CAB3225054.1"/>
    </source>
</evidence>
<protein>
    <submittedName>
        <fullName evidence="2">Bile acid-CoA:amino acid N-acyltransferase-like</fullName>
    </submittedName>
</protein>
<organism evidence="2">
    <name type="scientific">Phallusia mammillata</name>
    <dbReference type="NCBI Taxonomy" id="59560"/>
    <lineage>
        <taxon>Eukaryota</taxon>
        <taxon>Metazoa</taxon>
        <taxon>Chordata</taxon>
        <taxon>Tunicata</taxon>
        <taxon>Ascidiacea</taxon>
        <taxon>Phlebobranchia</taxon>
        <taxon>Ascidiidae</taxon>
        <taxon>Phallusia</taxon>
    </lineage>
</organism>
<gene>
    <name evidence="2" type="primary">Baat-005</name>
</gene>
<proteinExistence type="evidence at transcript level"/>
<dbReference type="GO" id="GO:0006637">
    <property type="term" value="P:acyl-CoA metabolic process"/>
    <property type="evidence" value="ECO:0007669"/>
    <property type="project" value="TreeGrafter"/>
</dbReference>
<reference evidence="2" key="1">
    <citation type="submission" date="2020-04" db="EMBL/GenBank/DDBJ databases">
        <authorList>
            <person name="Neveu A P."/>
        </authorList>
    </citation>
    <scope>NUCLEOTIDE SEQUENCE</scope>
    <source>
        <tissue evidence="2">Whole embryo</tissue>
    </source>
</reference>
<keyword evidence="2" id="KW-0012">Acyltransferase</keyword>
<name>A0A6F9D6U0_9ASCI</name>
<dbReference type="SUPFAM" id="SSF53474">
    <property type="entry name" value="alpha/beta-Hydrolases"/>
    <property type="match status" value="1"/>
</dbReference>